<evidence type="ECO:0000259" key="2">
    <source>
        <dbReference type="PROSITE" id="PS51363"/>
    </source>
</evidence>
<dbReference type="SUPFAM" id="SSF48371">
    <property type="entry name" value="ARM repeat"/>
    <property type="match status" value="1"/>
</dbReference>
<dbReference type="InterPro" id="IPR003307">
    <property type="entry name" value="W2_domain"/>
</dbReference>
<dbReference type="GO" id="GO:0005737">
    <property type="term" value="C:cytoplasm"/>
    <property type="evidence" value="ECO:0007669"/>
    <property type="project" value="TreeGrafter"/>
</dbReference>
<comment type="caution">
    <text evidence="3">The sequence shown here is derived from an EMBL/GenBank/DDBJ whole genome shotgun (WGS) entry which is preliminary data.</text>
</comment>
<feature type="domain" description="W2" evidence="2">
    <location>
        <begin position="288"/>
        <end position="455"/>
    </location>
</feature>
<reference evidence="3 4" key="1">
    <citation type="journal article" date="2011" name="J. Gen. Appl. Microbiol.">
        <title>Draft genome sequencing of the enigmatic yeast Saitoella complicata.</title>
        <authorList>
            <person name="Nishida H."/>
            <person name="Hamamoto M."/>
            <person name="Sugiyama J."/>
        </authorList>
    </citation>
    <scope>NUCLEOTIDE SEQUENCE [LARGE SCALE GENOMIC DNA]</scope>
    <source>
        <strain evidence="3 4">NRRL Y-17804</strain>
    </source>
</reference>
<dbReference type="InterPro" id="IPR051245">
    <property type="entry name" value="eIF5-mimic_regulator"/>
</dbReference>
<dbReference type="Pfam" id="PF06320">
    <property type="entry name" value="GCN5L1"/>
    <property type="match status" value="1"/>
</dbReference>
<dbReference type="Proteomes" id="UP000033140">
    <property type="component" value="Unassembled WGS sequence"/>
</dbReference>
<dbReference type="PANTHER" id="PTHR14208:SF2">
    <property type="entry name" value="PROTEIN KRASAVIETZ"/>
    <property type="match status" value="1"/>
</dbReference>
<dbReference type="InterPro" id="IPR016024">
    <property type="entry name" value="ARM-type_fold"/>
</dbReference>
<evidence type="ECO:0000313" key="4">
    <source>
        <dbReference type="Proteomes" id="UP000033140"/>
    </source>
</evidence>
<gene>
    <name evidence="3" type="ORF">G7K_0798-t1</name>
</gene>
<evidence type="ECO:0000313" key="3">
    <source>
        <dbReference type="EMBL" id="GAO46568.1"/>
    </source>
</evidence>
<organism evidence="3 4">
    <name type="scientific">Saitoella complicata (strain BCRC 22490 / CBS 7301 / JCM 7358 / NBRC 10748 / NRRL Y-17804)</name>
    <dbReference type="NCBI Taxonomy" id="698492"/>
    <lineage>
        <taxon>Eukaryota</taxon>
        <taxon>Fungi</taxon>
        <taxon>Dikarya</taxon>
        <taxon>Ascomycota</taxon>
        <taxon>Taphrinomycotina</taxon>
        <taxon>Taphrinomycotina incertae sedis</taxon>
        <taxon>Saitoella</taxon>
    </lineage>
</organism>
<dbReference type="Pfam" id="PF25504">
    <property type="entry name" value="HEAT_5MP1_2"/>
    <property type="match status" value="1"/>
</dbReference>
<name>A0A0E9N9U8_SAICN</name>
<dbReference type="GO" id="GO:0016020">
    <property type="term" value="C:membrane"/>
    <property type="evidence" value="ECO:0007669"/>
    <property type="project" value="TreeGrafter"/>
</dbReference>
<dbReference type="EMBL" id="BACD03000004">
    <property type="protein sequence ID" value="GAO46568.1"/>
    <property type="molecule type" value="Genomic_DNA"/>
</dbReference>
<dbReference type="OMA" id="TEFCLFR"/>
<keyword evidence="1" id="KW-0396">Initiation factor</keyword>
<evidence type="ECO:0000256" key="1">
    <source>
        <dbReference type="ARBA" id="ARBA00022540"/>
    </source>
</evidence>
<dbReference type="Gene3D" id="1.25.40.180">
    <property type="match status" value="1"/>
</dbReference>
<dbReference type="PROSITE" id="PS51363">
    <property type="entry name" value="W2"/>
    <property type="match status" value="1"/>
</dbReference>
<dbReference type="PANTHER" id="PTHR14208">
    <property type="entry name" value="BASIC LEUCINE ZIPPER AND W2 DOMAIN-CONTAINING PROTEIN"/>
    <property type="match status" value="1"/>
</dbReference>
<dbReference type="InterPro" id="IPR057397">
    <property type="entry name" value="HEAT_5MP1_2"/>
</dbReference>
<keyword evidence="1" id="KW-0648">Protein biosynthesis</keyword>
<dbReference type="SMART" id="SM00515">
    <property type="entry name" value="eIF5C"/>
    <property type="match status" value="1"/>
</dbReference>
<accession>A0A0E9N9U8</accession>
<keyword evidence="4" id="KW-1185">Reference proteome</keyword>
<sequence length="658" mass="73737">MYCIRPGYSTVDPSGLLLDTQHTNLHSILTAQSPETFYQRMSSQPKPLLNGAKIKQRKRAQAASAKFEPSVFRDQIFKDLATVSEGDYDSVYQKLDKAGNVLDYHKYGETLWELLLTGSLLQPGGVLDTSERLPFNIFDSASNEDVIKRVDVFNRLIRRYKYLQRVMEETLRNILQFVNKWSTTQEAQVERLAVAVGNACALQLLPLGVLNVLAKEHLVKDGLSLTFVTIVLQSLLKAQSADAFTVQLKKSDITDILNFFPPGQRSNANVAEHFDAKGLNAVTQYHNLKSTNFFKEEFTAHVRELIDEEKTPDEVIEYLGEQKKKFTMANDAFVALVWNALIATIDMSAKSDTLEATTLKFINKFSPTFAAFATTPQTELALVQTAQLTCYEIAALQKSFVKIVQLLYKNDVVSDSAIMYWYEKGAKPQGKSSFLNSMQKFVEWRRKDSVCEVVVASLHSFGERTIGPFGLCFLFLVVLFSSCCQCVSLYPGILILALSIYGSTYDITFLYPTQEVLRTDCYPTRLPAAEAAIGKQSGTMDDLIKRHNAAERDRQERAHAARKQVVKDIDTASNAIDNGVRYRISTIHTNSTNIASQTRSLSTHSARLTKSVKQWQDMAGGARGQLKQVGDLENWAEVLEREVRVLEEAVGMARGSRG</sequence>
<proteinExistence type="predicted"/>
<dbReference type="Pfam" id="PF02020">
    <property type="entry name" value="W2"/>
    <property type="match status" value="1"/>
</dbReference>
<protein>
    <recommendedName>
        <fullName evidence="2">W2 domain-containing protein</fullName>
    </recommendedName>
</protein>
<dbReference type="AlphaFoldDB" id="A0A0E9N9U8"/>
<reference evidence="3 4" key="3">
    <citation type="journal article" date="2015" name="Genome Announc.">
        <title>Draft Genome Sequence of the Archiascomycetous Yeast Saitoella complicata.</title>
        <authorList>
            <person name="Yamauchi K."/>
            <person name="Kondo S."/>
            <person name="Hamamoto M."/>
            <person name="Takahashi Y."/>
            <person name="Ogura Y."/>
            <person name="Hayashi T."/>
            <person name="Nishida H."/>
        </authorList>
    </citation>
    <scope>NUCLEOTIDE SEQUENCE [LARGE SCALE GENOMIC DNA]</scope>
    <source>
        <strain evidence="3 4">NRRL Y-17804</strain>
    </source>
</reference>
<reference evidence="3 4" key="2">
    <citation type="journal article" date="2014" name="J. Gen. Appl. Microbiol.">
        <title>The early diverging ascomycetous budding yeast Saitoella complicata has three histone deacetylases belonging to the Clr6, Hos2, and Rpd3 lineages.</title>
        <authorList>
            <person name="Nishida H."/>
            <person name="Matsumoto T."/>
            <person name="Kondo S."/>
            <person name="Hamamoto M."/>
            <person name="Yoshikawa H."/>
        </authorList>
    </citation>
    <scope>NUCLEOTIDE SEQUENCE [LARGE SCALE GENOMIC DNA]</scope>
    <source>
        <strain evidence="3 4">NRRL Y-17804</strain>
    </source>
</reference>